<keyword evidence="8 15" id="KW-0479">Metal-binding</keyword>
<sequence length="539" mass="59310">MSNKFITRWLFSTNCKDIAVLYLIFAVFSGLIGTGLSLIIRLELAGPTPQILADNGQVFNVVISAHAIFMIFFLVMPMAVGFFGNYLVPLMLGCADMSLARLNNISFWLLVPSLLLAVASTLVETGPGTGWTVYPPLSSIQSHSGPSVDMVIFSLHISGISSLLGAINFIVTVMNMRTNGITYSKLTLFSWAILITAVLLLLSLPVLASGLTMLLTDRNFNTSFFEAASGGDPVLYQHLFWFFGHPEVYILIIPGFGIVSHIVSAYAKKPVFGQLGMVYAMASIGFLGFCVWSHHMYVVGLDTDTRAYFTSATMIIAIPTGVKIFSWLATLYGGSLRFTTPFLYALGFIFLFTVGGVTGVALANASLDIAFHDSYYVVAHFHYVLSLGAVFSLFAGYYFWSPKVLGLYYNERLAQIQFFTLFIGTNLTFMPMHALGLQGMPRRIPQYPDAYAGWNYVSSFGSIISLISLVLFFYVVYNQLVYGLENKNTVAVANLSEPDFLESNQIFVNENNSMKATSIEWITSTPPALHTFNSPALQS</sequence>
<evidence type="ECO:0000256" key="8">
    <source>
        <dbReference type="ARBA" id="ARBA00022723"/>
    </source>
</evidence>
<dbReference type="PROSITE" id="PS00077">
    <property type="entry name" value="COX1_CUB"/>
    <property type="match status" value="1"/>
</dbReference>
<feature type="transmembrane region" description="Helical" evidence="16">
    <location>
        <begin position="186"/>
        <end position="208"/>
    </location>
</feature>
<reference evidence="18" key="1">
    <citation type="journal article" date="2014" name="Proc. Natl. Acad. Sci. U.S.A.">
        <title>Massive programmed translational jumping in mitochondria.</title>
        <authorList>
            <person name="Lang B.F."/>
            <person name="Jakubkova M."/>
            <person name="Hegedusova E."/>
            <person name="Daoud R."/>
            <person name="Forget L."/>
            <person name="Brejova B."/>
            <person name="Vinar T."/>
            <person name="Kosa P."/>
            <person name="Fricova D."/>
            <person name="Nebohacova M."/>
            <person name="Griac P."/>
            <person name="Tomaska L."/>
            <person name="Burger G."/>
            <person name="Nosek J."/>
        </authorList>
    </citation>
    <scope>NUCLEOTIDE SEQUENCE</scope>
    <source>
        <strain evidence="19">270</strain>
        <strain evidence="18">CBS 234.85</strain>
    </source>
</reference>
<dbReference type="PRINTS" id="PR01165">
    <property type="entry name" value="CYCOXIDASEI"/>
</dbReference>
<dbReference type="InterPro" id="IPR023616">
    <property type="entry name" value="Cyt_c_oxase-like_su1_dom"/>
</dbReference>
<keyword evidence="6 15" id="KW-0679">Respiratory chain</keyword>
<dbReference type="AlphaFoldDB" id="K9L4A0"/>
<evidence type="ECO:0000256" key="12">
    <source>
        <dbReference type="ARBA" id="ARBA00023004"/>
    </source>
</evidence>
<keyword evidence="7 15" id="KW-0812">Transmembrane</keyword>
<evidence type="ECO:0000256" key="7">
    <source>
        <dbReference type="ARBA" id="ARBA00022692"/>
    </source>
</evidence>
<evidence type="ECO:0000256" key="13">
    <source>
        <dbReference type="ARBA" id="ARBA00023008"/>
    </source>
</evidence>
<dbReference type="GO" id="GO:0006123">
    <property type="term" value="P:mitochondrial electron transport, cytochrome c to oxygen"/>
    <property type="evidence" value="ECO:0007669"/>
    <property type="project" value="TreeGrafter"/>
</dbReference>
<feature type="transmembrane region" description="Helical" evidence="16">
    <location>
        <begin position="307"/>
        <end position="330"/>
    </location>
</feature>
<dbReference type="PANTHER" id="PTHR10422">
    <property type="entry name" value="CYTOCHROME C OXIDASE SUBUNIT 1"/>
    <property type="match status" value="1"/>
</dbReference>
<dbReference type="GO" id="GO:0004129">
    <property type="term" value="F:cytochrome-c oxidase activity"/>
    <property type="evidence" value="ECO:0007669"/>
    <property type="project" value="UniProtKB-EC"/>
</dbReference>
<proteinExistence type="inferred from homology"/>
<gene>
    <name evidence="18" type="primary">cox1</name>
</gene>
<evidence type="ECO:0000256" key="2">
    <source>
        <dbReference type="ARBA" id="ARBA00004141"/>
    </source>
</evidence>
<dbReference type="GO" id="GO:0046872">
    <property type="term" value="F:metal ion binding"/>
    <property type="evidence" value="ECO:0007669"/>
    <property type="project" value="UniProtKB-KW"/>
</dbReference>
<dbReference type="InterPro" id="IPR036927">
    <property type="entry name" value="Cyt_c_oxase-like_su1_sf"/>
</dbReference>
<dbReference type="FunFam" id="1.20.210.10:FF:000001">
    <property type="entry name" value="Cytochrome c oxidase subunit 1"/>
    <property type="match status" value="1"/>
</dbReference>
<feature type="transmembrane region" description="Helical" evidence="16">
    <location>
        <begin position="62"/>
        <end position="84"/>
    </location>
</feature>
<evidence type="ECO:0000256" key="1">
    <source>
        <dbReference type="ARBA" id="ARBA00001971"/>
    </source>
</evidence>
<evidence type="ECO:0000256" key="15">
    <source>
        <dbReference type="RuleBase" id="RU000369"/>
    </source>
</evidence>
<dbReference type="GO" id="GO:0015990">
    <property type="term" value="P:electron transport coupled proton transport"/>
    <property type="evidence" value="ECO:0007669"/>
    <property type="project" value="TreeGrafter"/>
</dbReference>
<evidence type="ECO:0000313" key="18">
    <source>
        <dbReference type="EMBL" id="AEY71981.2"/>
    </source>
</evidence>
<comment type="pathway">
    <text evidence="3 15">Energy metabolism; oxidative phosphorylation.</text>
</comment>
<evidence type="ECO:0000256" key="3">
    <source>
        <dbReference type="ARBA" id="ARBA00004673"/>
    </source>
</evidence>
<evidence type="ECO:0000313" key="19">
    <source>
        <dbReference type="EMBL" id="AHY04998.1"/>
    </source>
</evidence>
<feature type="transmembrane region" description="Helical" evidence="16">
    <location>
        <begin position="248"/>
        <end position="266"/>
    </location>
</feature>
<keyword evidence="15" id="KW-0999">Mitochondrion inner membrane</keyword>
<keyword evidence="5 15" id="KW-0349">Heme</keyword>
<keyword evidence="14 15" id="KW-0472">Membrane</keyword>
<comment type="subcellular location">
    <subcellularLocation>
        <location evidence="2">Membrane</location>
        <topology evidence="2">Multi-pass membrane protein</topology>
    </subcellularLocation>
    <subcellularLocation>
        <location evidence="15">Mitochondrion inner membrane</location>
        <topology evidence="15">Multi-pass membrane protein</topology>
    </subcellularLocation>
</comment>
<dbReference type="EMBL" id="KJ459953">
    <property type="protein sequence ID" value="AHY04998.1"/>
    <property type="molecule type" value="Genomic_DNA"/>
</dbReference>
<dbReference type="PANTHER" id="PTHR10422:SF18">
    <property type="entry name" value="CYTOCHROME C OXIDASE SUBUNIT 1"/>
    <property type="match status" value="1"/>
</dbReference>
<accession>K9L4A0</accession>
<evidence type="ECO:0000256" key="10">
    <source>
        <dbReference type="ARBA" id="ARBA00022982"/>
    </source>
</evidence>
<dbReference type="InterPro" id="IPR000883">
    <property type="entry name" value="Cyt_C_Oxase_1"/>
</dbReference>
<feature type="transmembrane region" description="Helical" evidence="16">
    <location>
        <begin position="151"/>
        <end position="174"/>
    </location>
</feature>
<evidence type="ECO:0000256" key="5">
    <source>
        <dbReference type="ARBA" id="ARBA00022617"/>
    </source>
</evidence>
<geneLocation type="mitochondrion" evidence="18"/>
<keyword evidence="11 16" id="KW-1133">Transmembrane helix</keyword>
<feature type="transmembrane region" description="Helical" evidence="16">
    <location>
        <begin position="412"/>
        <end position="434"/>
    </location>
</feature>
<feature type="transmembrane region" description="Helical" evidence="16">
    <location>
        <begin position="342"/>
        <end position="363"/>
    </location>
</feature>
<name>K9L4A0_MAGMU</name>
<comment type="function">
    <text evidence="15">Component of the cytochrome c oxidase, the last enzyme in the mitochondrial electron transport chain which drives oxidative phosphorylation. The respiratory chain contains 3 multisubunit complexes succinate dehydrogenase (complex II, CII), ubiquinol-cytochrome c oxidoreductase (cytochrome b-c1 complex, complex III, CIII) and cytochrome c oxidase (complex IV, CIV), that cooperate to transfer electrons derived from NADH and succinate to molecular oxygen, creating an electrochemical gradient over the inner membrane that drives transmembrane transport and the ATP synthase. Cytochrome c oxidase is the component of the respiratory chain that catalyzes the reduction of oxygen to water. Electrons originating from reduced cytochrome c in the intermembrane space (IMS) are transferred via the dinuclear copper A center (CU(A)) of subunit 2 and heme A of subunit 1 to the active site in subunit 1, a binuclear center (BNC) formed by heme A3 and copper B (CU(B)). The BNC reduces molecular oxygen to 2 water molecules using 4 electrons from cytochrome c in the IMS and 4 protons from the mitochondrial matrix.</text>
</comment>
<dbReference type="GO" id="GO:0005743">
    <property type="term" value="C:mitochondrial inner membrane"/>
    <property type="evidence" value="ECO:0007669"/>
    <property type="project" value="UniProtKB-SubCell"/>
</dbReference>
<evidence type="ECO:0000256" key="4">
    <source>
        <dbReference type="ARBA" id="ARBA00022448"/>
    </source>
</evidence>
<evidence type="ECO:0000256" key="16">
    <source>
        <dbReference type="SAM" id="Phobius"/>
    </source>
</evidence>
<dbReference type="GO" id="GO:0016491">
    <property type="term" value="F:oxidoreductase activity"/>
    <property type="evidence" value="ECO:0007669"/>
    <property type="project" value="UniProtKB-KW"/>
</dbReference>
<dbReference type="SUPFAM" id="SSF81442">
    <property type="entry name" value="Cytochrome c oxidase subunit I-like"/>
    <property type="match status" value="1"/>
</dbReference>
<dbReference type="InterPro" id="IPR033944">
    <property type="entry name" value="Cyt_c_oxase_su1_dom"/>
</dbReference>
<comment type="similarity">
    <text evidence="15">Belongs to the heme-copper respiratory oxidase family.</text>
</comment>
<feature type="domain" description="Cytochrome oxidase subunit I profile" evidence="17">
    <location>
        <begin position="9"/>
        <end position="539"/>
    </location>
</feature>
<feature type="transmembrane region" description="Helical" evidence="16">
    <location>
        <begin position="278"/>
        <end position="295"/>
    </location>
</feature>
<dbReference type="Gene3D" id="1.20.210.10">
    <property type="entry name" value="Cytochrome c oxidase-like, subunit I domain"/>
    <property type="match status" value="1"/>
</dbReference>
<dbReference type="Pfam" id="PF00115">
    <property type="entry name" value="COX1"/>
    <property type="match status" value="1"/>
</dbReference>
<dbReference type="RefSeq" id="YP_007317627.2">
    <property type="nucleotide sequence ID" value="NC_020043.1"/>
</dbReference>
<dbReference type="PROSITE" id="PS50855">
    <property type="entry name" value="COX1"/>
    <property type="match status" value="1"/>
</dbReference>
<dbReference type="UniPathway" id="UPA00705"/>
<dbReference type="EC" id="7.1.1.9" evidence="15"/>
<evidence type="ECO:0000256" key="14">
    <source>
        <dbReference type="ARBA" id="ARBA00023136"/>
    </source>
</evidence>
<evidence type="ECO:0000256" key="11">
    <source>
        <dbReference type="ARBA" id="ARBA00022989"/>
    </source>
</evidence>
<organism evidence="18">
    <name type="scientific">Magnusiomyces magnusii</name>
    <name type="common">Yeast</name>
    <name type="synonym">Dipodascus magnusii</name>
    <dbReference type="NCBI Taxonomy" id="43963"/>
    <lineage>
        <taxon>Eukaryota</taxon>
        <taxon>Fungi</taxon>
        <taxon>Dikarya</taxon>
        <taxon>Ascomycota</taxon>
        <taxon>Saccharomycotina</taxon>
        <taxon>Dipodascomycetes</taxon>
        <taxon>Dipodascales</taxon>
        <taxon>Dipodascaceae</taxon>
        <taxon>Magnusiomyces</taxon>
    </lineage>
</organism>
<feature type="transmembrane region" description="Helical" evidence="16">
    <location>
        <begin position="105"/>
        <end position="123"/>
    </location>
</feature>
<keyword evidence="9" id="KW-1278">Translocase</keyword>
<dbReference type="GO" id="GO:0020037">
    <property type="term" value="F:heme binding"/>
    <property type="evidence" value="ECO:0007669"/>
    <property type="project" value="InterPro"/>
</dbReference>
<keyword evidence="19" id="KW-0560">Oxidoreductase</keyword>
<keyword evidence="15 18" id="KW-0496">Mitochondrion</keyword>
<comment type="catalytic activity">
    <reaction evidence="15">
        <text>4 Fe(II)-[cytochrome c] + O2 + 8 H(+)(in) = 4 Fe(III)-[cytochrome c] + 2 H2O + 4 H(+)(out)</text>
        <dbReference type="Rhea" id="RHEA:11436"/>
        <dbReference type="Rhea" id="RHEA-COMP:10350"/>
        <dbReference type="Rhea" id="RHEA-COMP:14399"/>
        <dbReference type="ChEBI" id="CHEBI:15377"/>
        <dbReference type="ChEBI" id="CHEBI:15378"/>
        <dbReference type="ChEBI" id="CHEBI:15379"/>
        <dbReference type="ChEBI" id="CHEBI:29033"/>
        <dbReference type="ChEBI" id="CHEBI:29034"/>
        <dbReference type="EC" id="7.1.1.9"/>
    </reaction>
</comment>
<keyword evidence="4 15" id="KW-0813">Transport</keyword>
<feature type="transmembrane region" description="Helical" evidence="16">
    <location>
        <begin position="375"/>
        <end position="400"/>
    </location>
</feature>
<evidence type="ECO:0000259" key="17">
    <source>
        <dbReference type="PROSITE" id="PS50855"/>
    </source>
</evidence>
<evidence type="ECO:0000256" key="6">
    <source>
        <dbReference type="ARBA" id="ARBA00022660"/>
    </source>
</evidence>
<dbReference type="CDD" id="cd01663">
    <property type="entry name" value="Cyt_c_Oxidase_I"/>
    <property type="match status" value="1"/>
</dbReference>
<protein>
    <recommendedName>
        <fullName evidence="15">Cytochrome c oxidase subunit 1</fullName>
        <ecNumber evidence="15">7.1.1.9</ecNumber>
    </recommendedName>
</protein>
<keyword evidence="10 15" id="KW-0249">Electron transport</keyword>
<dbReference type="InterPro" id="IPR023615">
    <property type="entry name" value="Cyt_c_Oxase_su1_BS"/>
</dbReference>
<dbReference type="GO" id="GO:0045277">
    <property type="term" value="C:respiratory chain complex IV"/>
    <property type="evidence" value="ECO:0007669"/>
    <property type="project" value="InterPro"/>
</dbReference>
<keyword evidence="13 15" id="KW-0186">Copper</keyword>
<keyword evidence="12 15" id="KW-0408">Iron</keyword>
<evidence type="ECO:0000256" key="9">
    <source>
        <dbReference type="ARBA" id="ARBA00022967"/>
    </source>
</evidence>
<dbReference type="EMBL" id="JQ236859">
    <property type="protein sequence ID" value="AEY71981.2"/>
    <property type="molecule type" value="Genomic_DNA"/>
</dbReference>
<feature type="transmembrane region" description="Helical" evidence="16">
    <location>
        <begin position="454"/>
        <end position="477"/>
    </location>
</feature>
<dbReference type="GeneID" id="14412291"/>
<feature type="transmembrane region" description="Helical" evidence="16">
    <location>
        <begin position="20"/>
        <end position="42"/>
    </location>
</feature>
<comment type="cofactor">
    <cofactor evidence="1">
        <name>heme</name>
        <dbReference type="ChEBI" id="CHEBI:30413"/>
    </cofactor>
</comment>